<name>A0A1A9WQI1_9MUSC</name>
<dbReference type="STRING" id="37001.A0A1A9WQI1"/>
<organism evidence="3 4">
    <name type="scientific">Glossina brevipalpis</name>
    <dbReference type="NCBI Taxonomy" id="37001"/>
    <lineage>
        <taxon>Eukaryota</taxon>
        <taxon>Metazoa</taxon>
        <taxon>Ecdysozoa</taxon>
        <taxon>Arthropoda</taxon>
        <taxon>Hexapoda</taxon>
        <taxon>Insecta</taxon>
        <taxon>Pterygota</taxon>
        <taxon>Neoptera</taxon>
        <taxon>Endopterygota</taxon>
        <taxon>Diptera</taxon>
        <taxon>Brachycera</taxon>
        <taxon>Muscomorpha</taxon>
        <taxon>Hippoboscoidea</taxon>
        <taxon>Glossinidae</taxon>
        <taxon>Glossina</taxon>
    </lineage>
</organism>
<dbReference type="VEuPathDB" id="VectorBase:GBRI028260"/>
<dbReference type="InterPro" id="IPR004911">
    <property type="entry name" value="Interferon-induced_GILT"/>
</dbReference>
<protein>
    <recommendedName>
        <fullName evidence="5">Gamma-interferon-inducible lysosomal thiol reductase</fullName>
    </recommendedName>
</protein>
<dbReference type="PANTHER" id="PTHR13234:SF68">
    <property type="entry name" value="GH19763P"/>
    <property type="match status" value="1"/>
</dbReference>
<dbReference type="GO" id="GO:0016671">
    <property type="term" value="F:oxidoreductase activity, acting on a sulfur group of donors, disulfide as acceptor"/>
    <property type="evidence" value="ECO:0007669"/>
    <property type="project" value="InterPro"/>
</dbReference>
<evidence type="ECO:0000313" key="3">
    <source>
        <dbReference type="EnsemblMetazoa" id="GBRI028260-PA"/>
    </source>
</evidence>
<keyword evidence="2" id="KW-0325">Glycoprotein</keyword>
<dbReference type="AlphaFoldDB" id="A0A1A9WQI1"/>
<evidence type="ECO:0000313" key="4">
    <source>
        <dbReference type="Proteomes" id="UP000091820"/>
    </source>
</evidence>
<dbReference type="Proteomes" id="UP000091820">
    <property type="component" value="Unassembled WGS sequence"/>
</dbReference>
<sequence length="212" mass="24073">MFDIKFFLISLCFVVTTILALSVTAAINNEKLKVLVLYESLCPDSRRFLENQLGPNYDELSAFIDVKLVPFGFAYSVDDGKEFVCQHGPKECLGNLQQSCVLNQTTNQYAQVNFVVCQMTTHWDNNDIKECSELVGLSSNINNCLNTQMGVTLQLEAERITKLYEPSFVPTIIYDEIFDQELQDKSIKDFRGTVCSLLRKRGDIPLNDKICK</sequence>
<dbReference type="Pfam" id="PF03227">
    <property type="entry name" value="GILT"/>
    <property type="match status" value="1"/>
</dbReference>
<reference evidence="3" key="2">
    <citation type="submission" date="2020-05" db="UniProtKB">
        <authorList>
            <consortium name="EnsemblMetazoa"/>
        </authorList>
    </citation>
    <scope>IDENTIFICATION</scope>
    <source>
        <strain evidence="3">IAEA</strain>
    </source>
</reference>
<evidence type="ECO:0000256" key="2">
    <source>
        <dbReference type="ARBA" id="ARBA00023180"/>
    </source>
</evidence>
<accession>A0A1A9WQI1</accession>
<keyword evidence="4" id="KW-1185">Reference proteome</keyword>
<proteinExistence type="inferred from homology"/>
<comment type="similarity">
    <text evidence="1">Belongs to the GILT family.</text>
</comment>
<dbReference type="EnsemblMetazoa" id="GBRI028260-RA">
    <property type="protein sequence ID" value="GBRI028260-PA"/>
    <property type="gene ID" value="GBRI028260"/>
</dbReference>
<evidence type="ECO:0008006" key="5">
    <source>
        <dbReference type="Google" id="ProtNLM"/>
    </source>
</evidence>
<reference evidence="4" key="1">
    <citation type="submission" date="2014-03" db="EMBL/GenBank/DDBJ databases">
        <authorList>
            <person name="Aksoy S."/>
            <person name="Warren W."/>
            <person name="Wilson R.K."/>
        </authorList>
    </citation>
    <scope>NUCLEOTIDE SEQUENCE [LARGE SCALE GENOMIC DNA]</scope>
    <source>
        <strain evidence="4">IAEA</strain>
    </source>
</reference>
<dbReference type="PANTHER" id="PTHR13234">
    <property type="entry name" value="GAMMA-INTERFERON INDUCIBLE LYSOSOMAL THIOL REDUCTASE GILT"/>
    <property type="match status" value="1"/>
</dbReference>
<evidence type="ECO:0000256" key="1">
    <source>
        <dbReference type="ARBA" id="ARBA00005679"/>
    </source>
</evidence>